<dbReference type="Proteomes" id="UP000631114">
    <property type="component" value="Unassembled WGS sequence"/>
</dbReference>
<proteinExistence type="inferred from homology"/>
<evidence type="ECO:0000313" key="8">
    <source>
        <dbReference type="EMBL" id="KAF9599244.1"/>
    </source>
</evidence>
<name>A0A835LPW3_9MAGN</name>
<dbReference type="UniPathway" id="UPA00138"/>
<protein>
    <recommendedName>
        <fullName evidence="3">phosphoenolpyruvate carboxykinase (ATP)</fullName>
        <ecNumber evidence="3">4.1.1.49</ecNumber>
    </recommendedName>
</protein>
<evidence type="ECO:0000256" key="7">
    <source>
        <dbReference type="ARBA" id="ARBA00047371"/>
    </source>
</evidence>
<keyword evidence="4" id="KW-0547">Nucleotide-binding</keyword>
<dbReference type="PANTHER" id="PTHR30031">
    <property type="entry name" value="PHOSPHOENOLPYRUVATE CARBOXYKINASE ATP"/>
    <property type="match status" value="1"/>
</dbReference>
<dbReference type="Gene3D" id="3.40.449.10">
    <property type="entry name" value="Phosphoenolpyruvate Carboxykinase, domain 1"/>
    <property type="match status" value="1"/>
</dbReference>
<comment type="catalytic activity">
    <reaction evidence="7">
        <text>oxaloacetate + ATP = phosphoenolpyruvate + ADP + CO2</text>
        <dbReference type="Rhea" id="RHEA:18617"/>
        <dbReference type="ChEBI" id="CHEBI:16452"/>
        <dbReference type="ChEBI" id="CHEBI:16526"/>
        <dbReference type="ChEBI" id="CHEBI:30616"/>
        <dbReference type="ChEBI" id="CHEBI:58702"/>
        <dbReference type="ChEBI" id="CHEBI:456216"/>
        <dbReference type="EC" id="4.1.1.49"/>
    </reaction>
</comment>
<evidence type="ECO:0000313" key="9">
    <source>
        <dbReference type="Proteomes" id="UP000631114"/>
    </source>
</evidence>
<dbReference type="GO" id="GO:0006094">
    <property type="term" value="P:gluconeogenesis"/>
    <property type="evidence" value="ECO:0007669"/>
    <property type="project" value="UniProtKB-UniPathway"/>
</dbReference>
<dbReference type="GO" id="GO:0004612">
    <property type="term" value="F:phosphoenolpyruvate carboxykinase (ATP) activity"/>
    <property type="evidence" value="ECO:0007669"/>
    <property type="project" value="UniProtKB-EC"/>
</dbReference>
<dbReference type="Gene3D" id="3.90.228.20">
    <property type="match status" value="1"/>
</dbReference>
<dbReference type="AlphaFoldDB" id="A0A835LPW3"/>
<dbReference type="GO" id="GO:0005829">
    <property type="term" value="C:cytosol"/>
    <property type="evidence" value="ECO:0007669"/>
    <property type="project" value="TreeGrafter"/>
</dbReference>
<comment type="caution">
    <text evidence="8">The sequence shown here is derived from an EMBL/GenBank/DDBJ whole genome shotgun (WGS) entry which is preliminary data.</text>
</comment>
<comment type="similarity">
    <text evidence="2">Belongs to the phosphoenolpyruvate carboxykinase (ATP) family.</text>
</comment>
<dbReference type="InterPro" id="IPR001272">
    <property type="entry name" value="PEP_carboxykinase_ATP"/>
</dbReference>
<dbReference type="SUPFAM" id="SSF53795">
    <property type="entry name" value="PEP carboxykinase-like"/>
    <property type="match status" value="1"/>
</dbReference>
<reference evidence="8 9" key="1">
    <citation type="submission" date="2020-10" db="EMBL/GenBank/DDBJ databases">
        <title>The Coptis chinensis genome and diversification of protoberbering-type alkaloids.</title>
        <authorList>
            <person name="Wang B."/>
            <person name="Shu S."/>
            <person name="Song C."/>
            <person name="Liu Y."/>
        </authorList>
    </citation>
    <scope>NUCLEOTIDE SEQUENCE [LARGE SCALE GENOMIC DNA]</scope>
    <source>
        <strain evidence="8">HL-2020</strain>
        <tissue evidence="8">Leaf</tissue>
    </source>
</reference>
<dbReference type="Pfam" id="PF01293">
    <property type="entry name" value="PEPCK_ATP"/>
    <property type="match status" value="1"/>
</dbReference>
<evidence type="ECO:0000256" key="5">
    <source>
        <dbReference type="ARBA" id="ARBA00022840"/>
    </source>
</evidence>
<dbReference type="PANTHER" id="PTHR30031:SF2">
    <property type="entry name" value="PHOSPHOENOLPYRUVATE CARBOXYKINASE (ATP)"/>
    <property type="match status" value="1"/>
</dbReference>
<dbReference type="InterPro" id="IPR008210">
    <property type="entry name" value="PEP_carboxykinase_N"/>
</dbReference>
<dbReference type="EC" id="4.1.1.49" evidence="3"/>
<organism evidence="8 9">
    <name type="scientific">Coptis chinensis</name>
    <dbReference type="NCBI Taxonomy" id="261450"/>
    <lineage>
        <taxon>Eukaryota</taxon>
        <taxon>Viridiplantae</taxon>
        <taxon>Streptophyta</taxon>
        <taxon>Embryophyta</taxon>
        <taxon>Tracheophyta</taxon>
        <taxon>Spermatophyta</taxon>
        <taxon>Magnoliopsida</taxon>
        <taxon>Ranunculales</taxon>
        <taxon>Ranunculaceae</taxon>
        <taxon>Coptidoideae</taxon>
        <taxon>Coptis</taxon>
    </lineage>
</organism>
<dbReference type="InterPro" id="IPR013035">
    <property type="entry name" value="PEP_carboxykinase_C"/>
</dbReference>
<dbReference type="GO" id="GO:0005524">
    <property type="term" value="F:ATP binding"/>
    <property type="evidence" value="ECO:0007669"/>
    <property type="project" value="UniProtKB-KW"/>
</dbReference>
<evidence type="ECO:0000256" key="3">
    <source>
        <dbReference type="ARBA" id="ARBA00012363"/>
    </source>
</evidence>
<dbReference type="FunFam" id="3.40.449.10:FF:000008">
    <property type="entry name" value="D111/G-patch domain-containing protein"/>
    <property type="match status" value="1"/>
</dbReference>
<comment type="pathway">
    <text evidence="1">Carbohydrate biosynthesis; gluconeogenesis.</text>
</comment>
<keyword evidence="9" id="KW-1185">Reference proteome</keyword>
<keyword evidence="5" id="KW-0067">ATP-binding</keyword>
<evidence type="ECO:0000256" key="6">
    <source>
        <dbReference type="ARBA" id="ARBA00023239"/>
    </source>
</evidence>
<dbReference type="EMBL" id="JADFTS010000007">
    <property type="protein sequence ID" value="KAF9599244.1"/>
    <property type="molecule type" value="Genomic_DNA"/>
</dbReference>
<dbReference type="SUPFAM" id="SSF68923">
    <property type="entry name" value="PEP carboxykinase N-terminal domain"/>
    <property type="match status" value="1"/>
</dbReference>
<evidence type="ECO:0000256" key="2">
    <source>
        <dbReference type="ARBA" id="ARBA00006052"/>
    </source>
</evidence>
<keyword evidence="6" id="KW-0456">Lyase</keyword>
<accession>A0A835LPW3</accession>
<dbReference type="OrthoDB" id="68755at2759"/>
<gene>
    <name evidence="8" type="ORF">IFM89_036370</name>
</gene>
<sequence length="449" mass="47567">MSLLIRRLVQRAFNFPTTTPATSSAISFSRRYAVQAPVSEEEAKAVVSPRKGPRISNGLNWALAGKGVIVQDKSHYNLSSSELKHFGGTIAESLSGIPVHVRGDVTGRTPKISKAEYGKLLKHVTSHISSISDVFVHDGAVGSSLICDAKVRVISDSPSAVLSLSNVLWKTPTRAVSHDSCPLTVYVATSISPNFLESIGLASQVNSGLLAADIERSSLILCGKAFSNTKSIKDALAAVAEPVISARGGLLLSARLLVSGDSVVLLFATEDVIKSCSSTVLSADAGVILSSDGVSSLFQTGDSTTLTLFKLPSAVILASADSSGILPSASKLSPGQAAYHFLAGYQNGKFVPAYSNGPSALDPLELAKSFLSKLKDHQIPSFLVNVNKGDKKVTGKVEKRAFGNKLVKLIQSTLSMNIPPFNPKAGDFQSMYKNFVSSKHRELPEEFCF</sequence>
<evidence type="ECO:0000256" key="1">
    <source>
        <dbReference type="ARBA" id="ARBA00004742"/>
    </source>
</evidence>
<evidence type="ECO:0000256" key="4">
    <source>
        <dbReference type="ARBA" id="ARBA00022741"/>
    </source>
</evidence>